<feature type="coiled-coil region" evidence="1">
    <location>
        <begin position="68"/>
        <end position="95"/>
    </location>
</feature>
<organism evidence="2 3">
    <name type="scientific">Campylobacter upsaliensis</name>
    <dbReference type="NCBI Taxonomy" id="28080"/>
    <lineage>
        <taxon>Bacteria</taxon>
        <taxon>Pseudomonadati</taxon>
        <taxon>Campylobacterota</taxon>
        <taxon>Epsilonproteobacteria</taxon>
        <taxon>Campylobacterales</taxon>
        <taxon>Campylobacteraceae</taxon>
        <taxon>Campylobacter</taxon>
    </lineage>
</organism>
<dbReference type="AlphaFoldDB" id="A0A381EGW5"/>
<keyword evidence="1" id="KW-0175">Coiled coil</keyword>
<evidence type="ECO:0000313" key="3">
    <source>
        <dbReference type="Proteomes" id="UP000254161"/>
    </source>
</evidence>
<evidence type="ECO:0008006" key="4">
    <source>
        <dbReference type="Google" id="ProtNLM"/>
    </source>
</evidence>
<gene>
    <name evidence="2" type="ORF">NCTC12264_00403</name>
</gene>
<dbReference type="EMBL" id="UFUZ01000001">
    <property type="protein sequence ID" value="SUX26182.1"/>
    <property type="molecule type" value="Genomic_DNA"/>
</dbReference>
<accession>A0A381EGW5</accession>
<dbReference type="Proteomes" id="UP000254161">
    <property type="component" value="Unassembled WGS sequence"/>
</dbReference>
<proteinExistence type="predicted"/>
<reference evidence="2 3" key="1">
    <citation type="submission" date="2018-06" db="EMBL/GenBank/DDBJ databases">
        <authorList>
            <consortium name="Pathogen Informatics"/>
            <person name="Doyle S."/>
        </authorList>
    </citation>
    <scope>NUCLEOTIDE SEQUENCE [LARGE SCALE GENOMIC DNA]</scope>
    <source>
        <strain evidence="2 3">NCTC12264</strain>
    </source>
</reference>
<sequence length="98" mass="12013">MCREEFELKLKEAGFKNEREFAEKIQMEEKKIQAYLEKNKFPNYFNFLFECLISLKDKNIENLRKNEDGNLKLRLKILKEENKNLIEEFHRLKNVVKE</sequence>
<evidence type="ECO:0000256" key="1">
    <source>
        <dbReference type="SAM" id="Coils"/>
    </source>
</evidence>
<evidence type="ECO:0000313" key="2">
    <source>
        <dbReference type="EMBL" id="SUX26182.1"/>
    </source>
</evidence>
<protein>
    <recommendedName>
        <fullName evidence="4">DUF115 domain-containing protein</fullName>
    </recommendedName>
</protein>
<dbReference type="RefSeq" id="WP_115629082.1">
    <property type="nucleotide sequence ID" value="NZ_UFUZ01000001.1"/>
</dbReference>
<name>A0A381EGW5_CAMUP</name>